<evidence type="ECO:0000313" key="4">
    <source>
        <dbReference type="Proteomes" id="UP001054902"/>
    </source>
</evidence>
<feature type="compositionally biased region" description="Acidic residues" evidence="1">
    <location>
        <begin position="175"/>
        <end position="186"/>
    </location>
</feature>
<protein>
    <recommendedName>
        <fullName evidence="2">Methyltransferase FkbM domain-containing protein</fullName>
    </recommendedName>
</protein>
<dbReference type="InterPro" id="IPR052514">
    <property type="entry name" value="SAM-dependent_MTase"/>
</dbReference>
<dbReference type="SUPFAM" id="SSF53335">
    <property type="entry name" value="S-adenosyl-L-methionine-dependent methyltransferases"/>
    <property type="match status" value="2"/>
</dbReference>
<comment type="caution">
    <text evidence="3">The sequence shown here is derived from an EMBL/GenBank/DDBJ whole genome shotgun (WGS) entry which is preliminary data.</text>
</comment>
<gene>
    <name evidence="3" type="ORF">CTEN210_08769</name>
</gene>
<feature type="region of interest" description="Disordered" evidence="1">
    <location>
        <begin position="172"/>
        <end position="191"/>
    </location>
</feature>
<dbReference type="AlphaFoldDB" id="A0AAD3H6Z3"/>
<dbReference type="PANTHER" id="PTHR34203:SF15">
    <property type="entry name" value="SLL1173 PROTEIN"/>
    <property type="match status" value="1"/>
</dbReference>
<keyword evidence="4" id="KW-1185">Reference proteome</keyword>
<dbReference type="EMBL" id="BLLK01000045">
    <property type="protein sequence ID" value="GFH52293.1"/>
    <property type="molecule type" value="Genomic_DNA"/>
</dbReference>
<evidence type="ECO:0000259" key="2">
    <source>
        <dbReference type="Pfam" id="PF05050"/>
    </source>
</evidence>
<evidence type="ECO:0000313" key="3">
    <source>
        <dbReference type="EMBL" id="GFH52293.1"/>
    </source>
</evidence>
<dbReference type="Gene3D" id="3.40.50.150">
    <property type="entry name" value="Vaccinia Virus protein VP39"/>
    <property type="match status" value="1"/>
</dbReference>
<evidence type="ECO:0000256" key="1">
    <source>
        <dbReference type="SAM" id="MobiDB-lite"/>
    </source>
</evidence>
<feature type="domain" description="Methyltransferase FkbM" evidence="2">
    <location>
        <begin position="55"/>
        <end position="234"/>
    </location>
</feature>
<sequence length="296" mass="33690">MIKTVLGDALVWDKLKLPLKGCSSRDPTQIWRCRKHKRKEAECLLSLPEGASFLDCGAHFGDTTLTMACHARANGREDIRFITFEPSKRKCKFIRSMVKANGLQKSVKIVNACVGDSCRYVQKIDEIGFDRYDGRVAYSDNYDVSKEISRSDHENPRQLVSPFYYDGNFPSSCESDSESDDEDCDNNDNGKSENIKMISLDSMAEEIGKLGLLHLDIEGWEARALKGASNILRGIDHTCFIIAEVWDDRDLKKRHKAVLDPRPDGEILEIMSTFSNFERKEDIVDQERNLFFATLM</sequence>
<dbReference type="InterPro" id="IPR006342">
    <property type="entry name" value="FkbM_mtfrase"/>
</dbReference>
<dbReference type="Pfam" id="PF05050">
    <property type="entry name" value="Methyltransf_21"/>
    <property type="match status" value="1"/>
</dbReference>
<dbReference type="InterPro" id="IPR029063">
    <property type="entry name" value="SAM-dependent_MTases_sf"/>
</dbReference>
<proteinExistence type="predicted"/>
<organism evidence="3 4">
    <name type="scientific">Chaetoceros tenuissimus</name>
    <dbReference type="NCBI Taxonomy" id="426638"/>
    <lineage>
        <taxon>Eukaryota</taxon>
        <taxon>Sar</taxon>
        <taxon>Stramenopiles</taxon>
        <taxon>Ochrophyta</taxon>
        <taxon>Bacillariophyta</taxon>
        <taxon>Coscinodiscophyceae</taxon>
        <taxon>Chaetocerotophycidae</taxon>
        <taxon>Chaetocerotales</taxon>
        <taxon>Chaetocerotaceae</taxon>
        <taxon>Chaetoceros</taxon>
    </lineage>
</organism>
<dbReference type="PANTHER" id="PTHR34203">
    <property type="entry name" value="METHYLTRANSFERASE, FKBM FAMILY PROTEIN"/>
    <property type="match status" value="1"/>
</dbReference>
<dbReference type="Proteomes" id="UP001054902">
    <property type="component" value="Unassembled WGS sequence"/>
</dbReference>
<accession>A0AAD3H6Z3</accession>
<reference evidence="3 4" key="1">
    <citation type="journal article" date="2021" name="Sci. Rep.">
        <title>The genome of the diatom Chaetoceros tenuissimus carries an ancient integrated fragment of an extant virus.</title>
        <authorList>
            <person name="Hongo Y."/>
            <person name="Kimura K."/>
            <person name="Takaki Y."/>
            <person name="Yoshida Y."/>
            <person name="Baba S."/>
            <person name="Kobayashi G."/>
            <person name="Nagasaki K."/>
            <person name="Hano T."/>
            <person name="Tomaru Y."/>
        </authorList>
    </citation>
    <scope>NUCLEOTIDE SEQUENCE [LARGE SCALE GENOMIC DNA]</scope>
    <source>
        <strain evidence="3 4">NIES-3715</strain>
    </source>
</reference>
<name>A0AAD3H6Z3_9STRA</name>
<dbReference type="NCBIfam" id="TIGR01444">
    <property type="entry name" value="fkbM_fam"/>
    <property type="match status" value="1"/>
</dbReference>